<reference evidence="7" key="1">
    <citation type="journal article" date="2019" name="Int. J. Syst. Evol. Microbiol.">
        <title>The Global Catalogue of Microorganisms (GCM) 10K type strain sequencing project: providing services to taxonomists for standard genome sequencing and annotation.</title>
        <authorList>
            <consortium name="The Broad Institute Genomics Platform"/>
            <consortium name="The Broad Institute Genome Sequencing Center for Infectious Disease"/>
            <person name="Wu L."/>
            <person name="Ma J."/>
        </authorList>
    </citation>
    <scope>NUCLEOTIDE SEQUENCE [LARGE SCALE GENOMIC DNA]</scope>
    <source>
        <strain evidence="7">CGMCC 4.1469</strain>
    </source>
</reference>
<dbReference type="InterPro" id="IPR015943">
    <property type="entry name" value="WD40/YVTN_repeat-like_dom_sf"/>
</dbReference>
<evidence type="ECO:0000259" key="5">
    <source>
        <dbReference type="Pfam" id="PF13676"/>
    </source>
</evidence>
<sequence length="920" mass="98773">MPADTMSCQYFAFISYSRRDSRVAAWLQKRLEWFRFPVKLVPVERRPPHERYVRPIYRDKTNLEVTDEHYWKNIRWALEESRYLIVLCSPHAAGSEPVDMEVRHFLETHGGDTSLLAPVIVSGNVMSAGADGALCPALRALGGTLTDRNLPTMVADAAGTEQAAWEDGFVSLIAYLLRLERTAVGDHIQRETRRQAAVLRRWLVAVGVLAVCAVGAGVVALKQRSMALANEQKALVLLSETLVSSAGSSLLQGLAGRARSQLDACPEGLRFAEWRRVAGQVPRTELRLEHAWWCQRVAGDAGCENVITESRDDGVLLWTKKNRYKEAALLSAEAGPGFAADAACARVLTLAKPAAVVLHEVATRRVLRRIALDLPEETRLMSLVLSADGRLLAWATEDEVHVAAADGADAAVVSRRPGFKVRELSFGGARGRWLMVRGGEASELVMVEEESAALKLKSKPLAGRAWLAAGADRVVVAAAQGAEGKFFVQDGPGADGGRSLEVAGAYGVSALSPKGDFAAFSLGPGKLALLNVDKGQVLVQNTISTTRTNDAMAFSQAGDLFGYDKGGGRVEVVKLPGGERLGTIWTHETVINAVAFSPDGRRLLTGGDDGLALMWPVEAVRNDEAIALPKDACDMQTGSLDLSQDGARAVLCDDEHGTVTVCDVMSGRCTTVPCAGVKAVQAGNGTGGFWAACDGAKAGVFRFGAEGRTPVRVIDGSGFLCLSADEGTASCVSRGGHPAFFDATSGAMIREYAEIEGAPPHGAVMSPDGEHLVVNLDYADIRVLRRSQHSVLKLALPSTVRNPGMAFSMAVSQDSTMLAAGFAFGELWIFRLSDGAVLHKLKASDFHVSGVCFADEDRRLISLGSAGNLNFWDTRTGRGVLSEIATEANEDPWVCYLRADKSRRLLVTLDGTDLRVIRLR</sequence>
<gene>
    <name evidence="6" type="ORF">ACFQDI_20320</name>
</gene>
<keyword evidence="6" id="KW-0675">Receptor</keyword>
<dbReference type="SUPFAM" id="SSF52200">
    <property type="entry name" value="Toll/Interleukin receptor TIR domain"/>
    <property type="match status" value="1"/>
</dbReference>
<dbReference type="RefSeq" id="WP_377170291.1">
    <property type="nucleotide sequence ID" value="NZ_JBHSMQ010000009.1"/>
</dbReference>
<dbReference type="SUPFAM" id="SSF50998">
    <property type="entry name" value="Quinoprotein alcohol dehydrogenase-like"/>
    <property type="match status" value="1"/>
</dbReference>
<dbReference type="EMBL" id="JBHSMQ010000009">
    <property type="protein sequence ID" value="MFC5457226.1"/>
    <property type="molecule type" value="Genomic_DNA"/>
</dbReference>
<dbReference type="InterPro" id="IPR050505">
    <property type="entry name" value="WDR55/POC1"/>
</dbReference>
<evidence type="ECO:0000313" key="6">
    <source>
        <dbReference type="EMBL" id="MFC5457226.1"/>
    </source>
</evidence>
<dbReference type="PANTHER" id="PTHR44019:SF8">
    <property type="entry name" value="POC1 CENTRIOLAR PROTEIN HOMOLOG"/>
    <property type="match status" value="1"/>
</dbReference>
<evidence type="ECO:0000256" key="1">
    <source>
        <dbReference type="ARBA" id="ARBA00022574"/>
    </source>
</evidence>
<feature type="domain" description="TIR" evidence="5">
    <location>
        <begin position="13"/>
        <end position="122"/>
    </location>
</feature>
<dbReference type="PANTHER" id="PTHR44019">
    <property type="entry name" value="WD REPEAT-CONTAINING PROTEIN 55"/>
    <property type="match status" value="1"/>
</dbReference>
<evidence type="ECO:0000313" key="7">
    <source>
        <dbReference type="Proteomes" id="UP001596052"/>
    </source>
</evidence>
<evidence type="ECO:0000256" key="3">
    <source>
        <dbReference type="PROSITE-ProRule" id="PRU00221"/>
    </source>
</evidence>
<dbReference type="SMART" id="SM00320">
    <property type="entry name" value="WD40"/>
    <property type="match status" value="2"/>
</dbReference>
<dbReference type="Gene3D" id="3.40.50.10140">
    <property type="entry name" value="Toll/interleukin-1 receptor homology (TIR) domain"/>
    <property type="match status" value="1"/>
</dbReference>
<keyword evidence="6" id="KW-0808">Transferase</keyword>
<dbReference type="InterPro" id="IPR000157">
    <property type="entry name" value="TIR_dom"/>
</dbReference>
<dbReference type="PROSITE" id="PS50082">
    <property type="entry name" value="WD_REPEATS_2"/>
    <property type="match status" value="1"/>
</dbReference>
<feature type="transmembrane region" description="Helical" evidence="4">
    <location>
        <begin position="202"/>
        <end position="221"/>
    </location>
</feature>
<accession>A0ABW0KW33</accession>
<dbReference type="Pfam" id="PF00400">
    <property type="entry name" value="WD40"/>
    <property type="match status" value="1"/>
</dbReference>
<keyword evidence="4" id="KW-0472">Membrane</keyword>
<keyword evidence="4" id="KW-1133">Transmembrane helix</keyword>
<dbReference type="Proteomes" id="UP001596052">
    <property type="component" value="Unassembled WGS sequence"/>
</dbReference>
<feature type="repeat" description="WD" evidence="3">
    <location>
        <begin position="584"/>
        <end position="625"/>
    </location>
</feature>
<keyword evidence="4" id="KW-0812">Transmembrane</keyword>
<dbReference type="InterPro" id="IPR011047">
    <property type="entry name" value="Quinoprotein_ADH-like_sf"/>
</dbReference>
<protein>
    <submittedName>
        <fullName evidence="6">Toll/interleukin-1 receptor domain-containing protein</fullName>
    </submittedName>
</protein>
<comment type="caution">
    <text evidence="6">The sequence shown here is derived from an EMBL/GenBank/DDBJ whole genome shotgun (WGS) entry which is preliminary data.</text>
</comment>
<keyword evidence="2" id="KW-0677">Repeat</keyword>
<organism evidence="6 7">
    <name type="scientific">Prosthecobacter fluviatilis</name>
    <dbReference type="NCBI Taxonomy" id="445931"/>
    <lineage>
        <taxon>Bacteria</taxon>
        <taxon>Pseudomonadati</taxon>
        <taxon>Verrucomicrobiota</taxon>
        <taxon>Verrucomicrobiia</taxon>
        <taxon>Verrucomicrobiales</taxon>
        <taxon>Verrucomicrobiaceae</taxon>
        <taxon>Prosthecobacter</taxon>
    </lineage>
</organism>
<dbReference type="InterPro" id="IPR035897">
    <property type="entry name" value="Toll_tir_struct_dom_sf"/>
</dbReference>
<dbReference type="PROSITE" id="PS50294">
    <property type="entry name" value="WD_REPEATS_REGION"/>
    <property type="match status" value="1"/>
</dbReference>
<dbReference type="Pfam" id="PF13676">
    <property type="entry name" value="TIR_2"/>
    <property type="match status" value="1"/>
</dbReference>
<dbReference type="Gene3D" id="2.130.10.10">
    <property type="entry name" value="YVTN repeat-like/Quinoprotein amine dehydrogenase"/>
    <property type="match status" value="3"/>
</dbReference>
<name>A0ABW0KW33_9BACT</name>
<evidence type="ECO:0000256" key="4">
    <source>
        <dbReference type="SAM" id="Phobius"/>
    </source>
</evidence>
<keyword evidence="7" id="KW-1185">Reference proteome</keyword>
<evidence type="ECO:0000256" key="2">
    <source>
        <dbReference type="ARBA" id="ARBA00022737"/>
    </source>
</evidence>
<keyword evidence="1 3" id="KW-0853">WD repeat</keyword>
<dbReference type="GO" id="GO:0016740">
    <property type="term" value="F:transferase activity"/>
    <property type="evidence" value="ECO:0007669"/>
    <property type="project" value="UniProtKB-KW"/>
</dbReference>
<dbReference type="InterPro" id="IPR001680">
    <property type="entry name" value="WD40_rpt"/>
</dbReference>
<proteinExistence type="predicted"/>